<gene>
    <name evidence="1" type="ORF">B9T62_18610</name>
</gene>
<dbReference type="RefSeq" id="WP_087916618.1">
    <property type="nucleotide sequence ID" value="NZ_CP021780.1"/>
</dbReference>
<keyword evidence="2" id="KW-1185">Reference proteome</keyword>
<dbReference type="KEGG" id="pdh:B9T62_18610"/>
<accession>A0A2Z2KHG2</accession>
<protein>
    <submittedName>
        <fullName evidence="1">Uncharacterized protein</fullName>
    </submittedName>
</protein>
<dbReference type="EMBL" id="CP021780">
    <property type="protein sequence ID" value="ASA22620.1"/>
    <property type="molecule type" value="Genomic_DNA"/>
</dbReference>
<proteinExistence type="predicted"/>
<reference evidence="1 2" key="1">
    <citation type="submission" date="2017-06" db="EMBL/GenBank/DDBJ databases">
        <title>Complete genome sequence of Paenibacillus donghaensis KCTC 13049T isolated from East Sea sediment, South Korea.</title>
        <authorList>
            <person name="Jung B.K."/>
            <person name="Hong S.-J."/>
            <person name="Shin J.-H."/>
        </authorList>
    </citation>
    <scope>NUCLEOTIDE SEQUENCE [LARGE SCALE GENOMIC DNA]</scope>
    <source>
        <strain evidence="1 2">KCTC 13049</strain>
    </source>
</reference>
<dbReference type="Proteomes" id="UP000249890">
    <property type="component" value="Chromosome"/>
</dbReference>
<sequence length="209" mass="25458">MKNIEIELTDPQEQFLKLFAEKQYPGAKDNVCTSNAIHAVQTYRPEYIPYHQDQVEYYDGLPLKFTTDYDYEHWYDSEEELVQEWFERREENPPFEIKPYREMEYETFEANDDEIFVMNYDDYFKVYGIEWYAATWIKDDYEPVAFFFILDEAKRYIEYQRHNLTKPRTYTYSSGYSNYGDFNHFRDLLLSMGQKLNKEESIVVQSKSV</sequence>
<organism evidence="1 2">
    <name type="scientific">Paenibacillus donghaensis</name>
    <dbReference type="NCBI Taxonomy" id="414771"/>
    <lineage>
        <taxon>Bacteria</taxon>
        <taxon>Bacillati</taxon>
        <taxon>Bacillota</taxon>
        <taxon>Bacilli</taxon>
        <taxon>Bacillales</taxon>
        <taxon>Paenibacillaceae</taxon>
        <taxon>Paenibacillus</taxon>
    </lineage>
</organism>
<evidence type="ECO:0000313" key="2">
    <source>
        <dbReference type="Proteomes" id="UP000249890"/>
    </source>
</evidence>
<evidence type="ECO:0000313" key="1">
    <source>
        <dbReference type="EMBL" id="ASA22620.1"/>
    </source>
</evidence>
<name>A0A2Z2KHG2_9BACL</name>
<dbReference type="AlphaFoldDB" id="A0A2Z2KHG2"/>
<dbReference type="OrthoDB" id="9762913at2"/>